<protein>
    <submittedName>
        <fullName evidence="1">Uncharacterized protein</fullName>
    </submittedName>
</protein>
<dbReference type="Proteomes" id="UP001460270">
    <property type="component" value="Unassembled WGS sequence"/>
</dbReference>
<evidence type="ECO:0000313" key="2">
    <source>
        <dbReference type="Proteomes" id="UP001460270"/>
    </source>
</evidence>
<proteinExistence type="predicted"/>
<sequence>MSVVTLDPSRYALRPLDAVARLVKAPSFLADPNGAFAKYTVDKVVRPSAVNSSISAEATVLISQAHMGVNLFTQQRHTCLMLAGYVYKMLVPDEVVPVGTKFCKRYRITDQREAQQGAYDTVVNGVQTREYSQVFQLSSKVVTMRFGCLLGVTVPSVAADLIKREFDAASTSWDLTKTIEVLRYCAAQPTLTDRIAHKTKTCSRAEKLDCILVVAELTCGMINLQPESFLCALENARRILGSERPEVAIMGDSLFRVVSQRGAGATAPLIVSEDARILPEFSVYTMAEENGRVAGGGYEFAMRELTRGTLGNRDLPFTDETSFRAAPIEAKVDYVRLGGGNADRIPVVHVDGVQMEHGRDRDTSTEHKAFCNSEGFKWEYFTVGCLPPALSQISPCHVLSANETEEVGYRHLAARSPRVSYLHQYDGKVVCVSLRSLHQRGNPKEFFCRERRARLQTEVNALMRGDLNAIPVDRLPLLARTRAWYQKVQNPASLLEFDAREMVVPRPSQGSRDAAVDRWVVRPRVALFNASSMNDIDGEMAQIGSELLAHFDGGEHAKRLVPILAFLEQALQYVNGLESALAFRSDILSTGASITSGAAVLKEGWTKGRKFWSWFADPICAVYVKRFLATKEDAGDISAEERTVLLKLECIYNSLLEVFKAVVGHRRNSVVACMPAFFSPGRGDSVDPKSGYPLAFTLDDMDYCNLMYWVVLPAMGAKVYRARSGTPGSSGAGKIFTVSYREDERDLNAELNLTQENALTVTRLSDGCVFSKLAPAADQWEDATQDFEPTASKHKGCQDVGFSDTSLVTYLWAIRLHKLSELSNNLAKVLLGVHYSTLITHQVINDHYDTRYYSGLSYLLFRGVRFTGCGVSLMQQKSALYTLGAEIVCVPTAHSTHQVHTVNQYCESVVIPETLDSPGVYMPNLYMKDVRGGDVHVNSGSPFDLVVADGYSGFCPESDTASGYRRPYIFTAGRSERLNGSVARDVLMRAEAYTCMPSLLRPFSSAIWPRGRNGKQRGCGGEESNHKLFSEALHVVEFEKGVLDPIGDPFKDTVERVNGNKRPTDVMQHMLGVAFCGTYGIGFTSDKKLMSESDAGRETLAERLAPRISVLTCLCVRARVSECLPACLRGCVCVCVCVRAPAFLTDSRMGIMELSSVSRKVVRGLCRLTVFVMSCGVCFFTFLFTPSGAHESRLNLMRKKDEVNLDMAINTVSRSIARLDENVTLLTQSVRTSEPGKNAHHAWFVNELKSSQMQRDGLRYLLGALRGRVDTQRLVGAVKTLCENVGLQLSASAYINKQVLSLAVQRHLEEEREPVTKPTVENAYRQQYANFATNVETVYHNVEPEKQ</sequence>
<gene>
    <name evidence="1" type="ORF">WMY93_031100</name>
</gene>
<comment type="caution">
    <text evidence="1">The sequence shown here is derived from an EMBL/GenBank/DDBJ whole genome shotgun (WGS) entry which is preliminary data.</text>
</comment>
<organism evidence="1 2">
    <name type="scientific">Mugilogobius chulae</name>
    <name type="common">yellowstripe goby</name>
    <dbReference type="NCBI Taxonomy" id="88201"/>
    <lineage>
        <taxon>Eukaryota</taxon>
        <taxon>Metazoa</taxon>
        <taxon>Chordata</taxon>
        <taxon>Craniata</taxon>
        <taxon>Vertebrata</taxon>
        <taxon>Euteleostomi</taxon>
        <taxon>Actinopterygii</taxon>
        <taxon>Neopterygii</taxon>
        <taxon>Teleostei</taxon>
        <taxon>Neoteleostei</taxon>
        <taxon>Acanthomorphata</taxon>
        <taxon>Gobiaria</taxon>
        <taxon>Gobiiformes</taxon>
        <taxon>Gobioidei</taxon>
        <taxon>Gobiidae</taxon>
        <taxon>Gobionellinae</taxon>
        <taxon>Mugilogobius</taxon>
    </lineage>
</organism>
<keyword evidence="2" id="KW-1185">Reference proteome</keyword>
<dbReference type="EMBL" id="JBBPFD010000543">
    <property type="protein sequence ID" value="KAK7878281.1"/>
    <property type="molecule type" value="Genomic_DNA"/>
</dbReference>
<evidence type="ECO:0000313" key="1">
    <source>
        <dbReference type="EMBL" id="KAK7878281.1"/>
    </source>
</evidence>
<name>A0AAW0MIV0_9GOBI</name>
<reference evidence="2" key="1">
    <citation type="submission" date="2024-04" db="EMBL/GenBank/DDBJ databases">
        <title>Salinicola lusitanus LLJ914,a marine bacterium isolated from the Okinawa Trough.</title>
        <authorList>
            <person name="Li J."/>
        </authorList>
    </citation>
    <scope>NUCLEOTIDE SEQUENCE [LARGE SCALE GENOMIC DNA]</scope>
</reference>
<accession>A0AAW0MIV0</accession>